<name>A0ABZ2YRP8_9BACT</name>
<protein>
    <submittedName>
        <fullName evidence="1">Uncharacterized protein</fullName>
    </submittedName>
</protein>
<sequence>MTPNRIIDHIFHEDELKNVDQQALERLVEQYPYFAAARVLLAQKQFADTPDFQDPVFKAAQLYTSTPQYLYQLTATQSPEHAAAPPPPLEAADSWQRREIEVEDAVNEQDQAIIDNVEATADPLPAPWGEPAGAEVDEEEAALLDELEASVAATQEIPGESALLTANIATETEMTTEVISAEDQAILDELEAEDRAAAEARLATETEPGTTPVAQIAVPPTEVDEVVAVDYEAEEEKVAFEAARNLEVPDTIVAVDYEAEEEKAAFEAARNLEVPDNIVAVDFEAEEEKAAFDAARNLEVPDNIVAIDYEAEAEKSAFNAARNLEVPDNVIAVDYEAEEDKAAFDAARNLELPDDVVVVDYEALGGPSEYEPEIEEEEVKVPTGHAPEGHGIAIPPAPEAPNAQEPSGYEPEIEEEEVEVSTGQAPEGHGIAIPPAPEAVAEPAANETDAPIRIHPMDAPKPETELTFQPLFTEDYFAYKKLKEPTNAESMTAKAAAEMRSFTDWLRQLKDNFSGKATKDWYHQQLHKLYEDDDPEVTERVEAMAIQSITLNDDIVSETLAEIWVRQHQPLKAIAVYQKLSLLNPGKKAYFAQKIKDLQNN</sequence>
<reference evidence="2" key="1">
    <citation type="submission" date="2024-03" db="EMBL/GenBank/DDBJ databases">
        <title>Chitinophaga horti sp. nov., isolated from garden soil.</title>
        <authorList>
            <person name="Lee D.S."/>
            <person name="Han D.M."/>
            <person name="Baek J.H."/>
            <person name="Choi D.G."/>
            <person name="Jeon J.H."/>
            <person name="Jeon C.O."/>
        </authorList>
    </citation>
    <scope>NUCLEOTIDE SEQUENCE [LARGE SCALE GENOMIC DNA]</scope>
    <source>
        <strain evidence="2">GPA1</strain>
    </source>
</reference>
<accession>A0ABZ2YRP8</accession>
<evidence type="ECO:0000313" key="1">
    <source>
        <dbReference type="EMBL" id="WZN42220.1"/>
    </source>
</evidence>
<proteinExistence type="predicted"/>
<keyword evidence="2" id="KW-1185">Reference proteome</keyword>
<dbReference type="EMBL" id="CP149822">
    <property type="protein sequence ID" value="WZN42220.1"/>
    <property type="molecule type" value="Genomic_DNA"/>
</dbReference>
<gene>
    <name evidence="1" type="ORF">WJU16_04115</name>
</gene>
<evidence type="ECO:0000313" key="2">
    <source>
        <dbReference type="Proteomes" id="UP001485459"/>
    </source>
</evidence>
<dbReference type="Proteomes" id="UP001485459">
    <property type="component" value="Chromosome"/>
</dbReference>
<dbReference type="RefSeq" id="WP_341837055.1">
    <property type="nucleotide sequence ID" value="NZ_CP149822.1"/>
</dbReference>
<organism evidence="1 2">
    <name type="scientific">Chitinophaga pollutisoli</name>
    <dbReference type="NCBI Taxonomy" id="3133966"/>
    <lineage>
        <taxon>Bacteria</taxon>
        <taxon>Pseudomonadati</taxon>
        <taxon>Bacteroidota</taxon>
        <taxon>Chitinophagia</taxon>
        <taxon>Chitinophagales</taxon>
        <taxon>Chitinophagaceae</taxon>
        <taxon>Chitinophaga</taxon>
    </lineage>
</organism>